<evidence type="ECO:0000256" key="1">
    <source>
        <dbReference type="SAM" id="Phobius"/>
    </source>
</evidence>
<comment type="caution">
    <text evidence="2">The sequence shown here is derived from an EMBL/GenBank/DDBJ whole genome shotgun (WGS) entry which is preliminary data.</text>
</comment>
<keyword evidence="1" id="KW-0472">Membrane</keyword>
<dbReference type="Proteomes" id="UP000054776">
    <property type="component" value="Unassembled WGS sequence"/>
</dbReference>
<proteinExistence type="predicted"/>
<dbReference type="InParanoid" id="A0A0V1B623"/>
<accession>A0A0V1B623</accession>
<reference evidence="2 3" key="1">
    <citation type="submission" date="2015-01" db="EMBL/GenBank/DDBJ databases">
        <title>Evolution of Trichinella species and genotypes.</title>
        <authorList>
            <person name="Korhonen P.K."/>
            <person name="Edoardo P."/>
            <person name="Giuseppe L.R."/>
            <person name="Gasser R.B."/>
        </authorList>
    </citation>
    <scope>NUCLEOTIDE SEQUENCE [LARGE SCALE GENOMIC DNA]</scope>
    <source>
        <strain evidence="2">ISS3</strain>
    </source>
</reference>
<keyword evidence="1" id="KW-0812">Transmembrane</keyword>
<dbReference type="AlphaFoldDB" id="A0A0V1B623"/>
<feature type="transmembrane region" description="Helical" evidence="1">
    <location>
        <begin position="7"/>
        <end position="27"/>
    </location>
</feature>
<keyword evidence="1" id="KW-1133">Transmembrane helix</keyword>
<dbReference type="OrthoDB" id="10480108at2759"/>
<name>A0A0V1B623_TRISP</name>
<evidence type="ECO:0000313" key="2">
    <source>
        <dbReference type="EMBL" id="KRY32484.1"/>
    </source>
</evidence>
<protein>
    <submittedName>
        <fullName evidence="2">Uncharacterized protein</fullName>
    </submittedName>
</protein>
<keyword evidence="3" id="KW-1185">Reference proteome</keyword>
<dbReference type="EMBL" id="JYDH01000097">
    <property type="protein sequence ID" value="KRY32484.1"/>
    <property type="molecule type" value="Genomic_DNA"/>
</dbReference>
<gene>
    <name evidence="2" type="ORF">T01_7183</name>
</gene>
<organism evidence="2 3">
    <name type="scientific">Trichinella spiralis</name>
    <name type="common">Trichina worm</name>
    <dbReference type="NCBI Taxonomy" id="6334"/>
    <lineage>
        <taxon>Eukaryota</taxon>
        <taxon>Metazoa</taxon>
        <taxon>Ecdysozoa</taxon>
        <taxon>Nematoda</taxon>
        <taxon>Enoplea</taxon>
        <taxon>Dorylaimia</taxon>
        <taxon>Trichinellida</taxon>
        <taxon>Trichinellidae</taxon>
        <taxon>Trichinella</taxon>
    </lineage>
</organism>
<sequence length="153" mass="17179">MVDKVTSLAVGYVCLNATGTAWLWVWLSTKQPFCFACFFSLLCGKWSCQYVAAIVDIGGFCDCLPEAEPEANNQILIFRHACCRLFSMTRLCCLTGRLRGGEQNSKRKLADDRNPRQANRAKFQWDNGHNNNNDNNNSRSFTRSSSLVALLIA</sequence>
<evidence type="ECO:0000313" key="3">
    <source>
        <dbReference type="Proteomes" id="UP000054776"/>
    </source>
</evidence>